<sequence length="1079" mass="121409">MAGKAGEPRVPATLQKSRLKTEEKVLDLDFQLESVQFNELGRYALRLTAENPLVEGSEAGVQLRVNEGEVLHTNTATTNVVEQTNLSEVYMFEKRRFLFILPKGFCKNDKNHDARLRIEALRQPGSFLKTNVKTGEAFFAIYPRTNQPRINLFASKDEDLYRYSDIMVLLRASGNDLAMHCGRLAYTVSFHEHRPGAKREIPITPRHLSPLVPRKEDKMQVEVGSSYLAPLQLLGVQPERTSGNALERPTQMSLTAESQIRGHSPYGLLESEKEVPDEDIQDFLEEESILVASSSSSSSSLTSALPRRLPSNASLHLPSPEDSPKLASFFGLLVKEDPAGPGQAVLTSHTNDWHLANPEKESITFVLHSASNLPSTRKGNVPHPYVIVKTTSEEDSKQPAQAVTHVPAQPTHAPTWEERVTVEIDSIKAGEEDVSLTIADKDSKEILVKYNIPVKYLRPFHHYHCALVLPRKKDQTGTKLYVSIIRKRSLIPRYAGVNYTGLEVFLKGINEPLAQPGGKVKAVARIMNNLGAYIKEMQARLPDAPAVPLTVVNFPDPIMEDFDVPRVNNHGYPQVSSLGGPPEQPMWNTSFLFQGRDGATAFSDDTALLIEYYKSTPGEDLEGTSKFLGYSVLPLTNRVYRKLAADSSRSGIRVENLPIQDTTMITTSGGLPTVQLGLQLVNSERPDGFLTSSATNGLPVLDPELVGELGTIKEPWTRPTSKTEQKTTSARETDSYIEPDRVSSYFDLTDMQNNRFPLPDAVAKILPGKGTRPVIEEIQDLETDNYRAALKKMADDILSLRQHISTLERENSALRRNLALHEDIGRALLQDIDLDVMTKAEIVDRIMALKQKLSSGAREMARMKDRIQRLQNELIRKNDREKDLVMLQKAHQQQQMVLRKYQAKISKMQTLEDAVRQQEKVIERMERMLEGKMKERIKEASFEELSKTAGDNWSKDVYSTLLMENMRLRDELGKSSFRSPIILQQQALPDTFSTSSEKLSLVSKLEKAEARILALEHQLGDSAKNWGREKQNYNSRLLENDLGFDRSPSSFIVHDVYPNEKERREDEEKYKNSGKVIQK</sequence>
<dbReference type="Pfam" id="PF00168">
    <property type="entry name" value="C2"/>
    <property type="match status" value="1"/>
</dbReference>
<feature type="coiled-coil region" evidence="1">
    <location>
        <begin position="908"/>
        <end position="935"/>
    </location>
</feature>
<feature type="region of interest" description="Disordered" evidence="2">
    <location>
        <begin position="1055"/>
        <end position="1079"/>
    </location>
</feature>
<name>A0A8C5RC30_LATLA</name>
<evidence type="ECO:0000313" key="5">
    <source>
        <dbReference type="Proteomes" id="UP000694406"/>
    </source>
</evidence>
<dbReference type="SUPFAM" id="SSF49562">
    <property type="entry name" value="C2 domain (Calcium/lipid-binding domain, CaLB)"/>
    <property type="match status" value="1"/>
</dbReference>
<evidence type="ECO:0000256" key="1">
    <source>
        <dbReference type="SAM" id="Coils"/>
    </source>
</evidence>
<keyword evidence="5" id="KW-1185">Reference proteome</keyword>
<reference evidence="4" key="1">
    <citation type="submission" date="2025-08" db="UniProtKB">
        <authorList>
            <consortium name="Ensembl"/>
        </authorList>
    </citation>
    <scope>IDENTIFICATION</scope>
</reference>
<feature type="compositionally biased region" description="Basic and acidic residues" evidence="2">
    <location>
        <begin position="1057"/>
        <end position="1071"/>
    </location>
</feature>
<dbReference type="GeneTree" id="ENSGT00390000017366"/>
<dbReference type="InterPro" id="IPR039889">
    <property type="entry name" value="CCD33"/>
</dbReference>
<feature type="region of interest" description="Disordered" evidence="2">
    <location>
        <begin position="715"/>
        <end position="736"/>
    </location>
</feature>
<evidence type="ECO:0000313" key="4">
    <source>
        <dbReference type="Ensembl" id="ENSLLTP00000000798.1"/>
    </source>
</evidence>
<dbReference type="InterPro" id="IPR035892">
    <property type="entry name" value="C2_domain_sf"/>
</dbReference>
<dbReference type="GO" id="GO:0005777">
    <property type="term" value="C:peroxisome"/>
    <property type="evidence" value="ECO:0007669"/>
    <property type="project" value="TreeGrafter"/>
</dbReference>
<feature type="domain" description="C2" evidence="3">
    <location>
        <begin position="363"/>
        <end position="455"/>
    </location>
</feature>
<evidence type="ECO:0000256" key="2">
    <source>
        <dbReference type="SAM" id="MobiDB-lite"/>
    </source>
</evidence>
<dbReference type="Proteomes" id="UP000694406">
    <property type="component" value="Unplaced"/>
</dbReference>
<dbReference type="CDD" id="cd00030">
    <property type="entry name" value="C2"/>
    <property type="match status" value="1"/>
</dbReference>
<feature type="compositionally biased region" description="Basic and acidic residues" evidence="2">
    <location>
        <begin position="721"/>
        <end position="736"/>
    </location>
</feature>
<feature type="coiled-coil region" evidence="1">
    <location>
        <begin position="998"/>
        <end position="1025"/>
    </location>
</feature>
<dbReference type="PANTHER" id="PTHR21623">
    <property type="entry name" value="SPERIOLIN-BINDING FACTOR"/>
    <property type="match status" value="1"/>
</dbReference>
<dbReference type="PANTHER" id="PTHR21623:SF2">
    <property type="entry name" value="COILED-COIL DOMAIN-CONTAINING PROTEIN 33"/>
    <property type="match status" value="1"/>
</dbReference>
<proteinExistence type="predicted"/>
<accession>A0A8C5RC30</accession>
<feature type="coiled-coil region" evidence="1">
    <location>
        <begin position="853"/>
        <end position="880"/>
    </location>
</feature>
<dbReference type="InterPro" id="IPR000008">
    <property type="entry name" value="C2_dom"/>
</dbReference>
<reference evidence="4" key="2">
    <citation type="submission" date="2025-09" db="UniProtKB">
        <authorList>
            <consortium name="Ensembl"/>
        </authorList>
    </citation>
    <scope>IDENTIFICATION</scope>
</reference>
<organism evidence="4 5">
    <name type="scientific">Laticauda laticaudata</name>
    <name type="common">Blue-ringed sea krait</name>
    <name type="synonym">Blue-lipped sea krait</name>
    <dbReference type="NCBI Taxonomy" id="8630"/>
    <lineage>
        <taxon>Eukaryota</taxon>
        <taxon>Metazoa</taxon>
        <taxon>Chordata</taxon>
        <taxon>Craniata</taxon>
        <taxon>Vertebrata</taxon>
        <taxon>Euteleostomi</taxon>
        <taxon>Lepidosauria</taxon>
        <taxon>Squamata</taxon>
        <taxon>Bifurcata</taxon>
        <taxon>Unidentata</taxon>
        <taxon>Episquamata</taxon>
        <taxon>Toxicofera</taxon>
        <taxon>Serpentes</taxon>
        <taxon>Colubroidea</taxon>
        <taxon>Elapidae</taxon>
        <taxon>Laticaudinae</taxon>
        <taxon>Laticauda</taxon>
    </lineage>
</organism>
<dbReference type="Gene3D" id="2.60.40.150">
    <property type="entry name" value="C2 domain"/>
    <property type="match status" value="1"/>
</dbReference>
<dbReference type="Ensembl" id="ENSLLTT00000000825.1">
    <property type="protein sequence ID" value="ENSLLTP00000000798.1"/>
    <property type="gene ID" value="ENSLLTG00000000614.1"/>
</dbReference>
<feature type="coiled-coil region" evidence="1">
    <location>
        <begin position="790"/>
        <end position="824"/>
    </location>
</feature>
<dbReference type="AlphaFoldDB" id="A0A8C5RC30"/>
<evidence type="ECO:0000259" key="3">
    <source>
        <dbReference type="Pfam" id="PF00168"/>
    </source>
</evidence>
<gene>
    <name evidence="4" type="primary">CCDC33</name>
</gene>
<protein>
    <submittedName>
        <fullName evidence="4">Coiled-coil domain containing 33</fullName>
    </submittedName>
</protein>
<keyword evidence="1" id="KW-0175">Coiled coil</keyword>